<comment type="caution">
    <text evidence="2">The sequence shown here is derived from an EMBL/GenBank/DDBJ whole genome shotgun (WGS) entry which is preliminary data.</text>
</comment>
<dbReference type="InterPro" id="IPR043713">
    <property type="entry name" value="DUF5654"/>
</dbReference>
<sequence length="94" mass="10669">MARIIKQKEKNQEKRFHTELLEQLLTLATSGFGLVAALAWNETIQGFVKEFIEPRIPGSGLLSKLIYALLVTLLAVLITYQLSRLSARFQQSKH</sequence>
<dbReference type="EMBL" id="LBSJ01000004">
    <property type="protein sequence ID" value="KKQ16202.1"/>
    <property type="molecule type" value="Genomic_DNA"/>
</dbReference>
<evidence type="ECO:0000313" key="3">
    <source>
        <dbReference type="Proteomes" id="UP000034448"/>
    </source>
</evidence>
<feature type="transmembrane region" description="Helical" evidence="1">
    <location>
        <begin position="61"/>
        <end position="83"/>
    </location>
</feature>
<accession>A0A0G0FE73</accession>
<gene>
    <name evidence="2" type="ORF">US28_C0004G0044</name>
</gene>
<keyword evidence="1" id="KW-1133">Transmembrane helix</keyword>
<feature type="transmembrane region" description="Helical" evidence="1">
    <location>
        <begin position="20"/>
        <end position="41"/>
    </location>
</feature>
<organism evidence="2 3">
    <name type="scientific">Candidatus Daviesbacteria bacterium GW2011_GWA1_36_8</name>
    <dbReference type="NCBI Taxonomy" id="1618417"/>
    <lineage>
        <taxon>Bacteria</taxon>
        <taxon>Candidatus Daviesiibacteriota</taxon>
    </lineage>
</organism>
<dbReference type="Pfam" id="PF18898">
    <property type="entry name" value="DUF5654"/>
    <property type="match status" value="1"/>
</dbReference>
<keyword evidence="1" id="KW-0472">Membrane</keyword>
<reference evidence="2 3" key="1">
    <citation type="journal article" date="2015" name="Nature">
        <title>rRNA introns, odd ribosomes, and small enigmatic genomes across a large radiation of phyla.</title>
        <authorList>
            <person name="Brown C.T."/>
            <person name="Hug L.A."/>
            <person name="Thomas B.C."/>
            <person name="Sharon I."/>
            <person name="Castelle C.J."/>
            <person name="Singh A."/>
            <person name="Wilkins M.J."/>
            <person name="Williams K.H."/>
            <person name="Banfield J.F."/>
        </authorList>
    </citation>
    <scope>NUCLEOTIDE SEQUENCE [LARGE SCALE GENOMIC DNA]</scope>
</reference>
<dbReference type="Proteomes" id="UP000034448">
    <property type="component" value="Unassembled WGS sequence"/>
</dbReference>
<evidence type="ECO:0000256" key="1">
    <source>
        <dbReference type="SAM" id="Phobius"/>
    </source>
</evidence>
<evidence type="ECO:0000313" key="2">
    <source>
        <dbReference type="EMBL" id="KKQ16202.1"/>
    </source>
</evidence>
<proteinExistence type="predicted"/>
<name>A0A0G0FE73_9BACT</name>
<dbReference type="AlphaFoldDB" id="A0A0G0FE73"/>
<keyword evidence="1" id="KW-0812">Transmembrane</keyword>
<protein>
    <submittedName>
        <fullName evidence="2">Uncharacterized protein</fullName>
    </submittedName>
</protein>